<dbReference type="Proteomes" id="UP000327157">
    <property type="component" value="Chromosome 9"/>
</dbReference>
<evidence type="ECO:0000313" key="1">
    <source>
        <dbReference type="EMBL" id="KAB2613709.1"/>
    </source>
</evidence>
<proteinExistence type="predicted"/>
<evidence type="ECO:0000313" key="2">
    <source>
        <dbReference type="Proteomes" id="UP000327157"/>
    </source>
</evidence>
<accession>A0A5N5GE03</accession>
<protein>
    <submittedName>
        <fullName evidence="1">Uncharacterized protein</fullName>
    </submittedName>
</protein>
<gene>
    <name evidence="1" type="ORF">D8674_036025</name>
</gene>
<reference evidence="1 2" key="3">
    <citation type="submission" date="2019-11" db="EMBL/GenBank/DDBJ databases">
        <title>A de novo genome assembly of a pear dwarfing rootstock.</title>
        <authorList>
            <person name="Wang F."/>
            <person name="Wang J."/>
            <person name="Li S."/>
            <person name="Zhang Y."/>
            <person name="Fang M."/>
            <person name="Ma L."/>
            <person name="Zhao Y."/>
            <person name="Jiang S."/>
        </authorList>
    </citation>
    <scope>NUCLEOTIDE SEQUENCE [LARGE SCALE GENOMIC DNA]</scope>
    <source>
        <strain evidence="1">S2</strain>
        <tissue evidence="1">Leaf</tissue>
    </source>
</reference>
<dbReference type="AlphaFoldDB" id="A0A5N5GE03"/>
<reference evidence="2" key="2">
    <citation type="submission" date="2019-10" db="EMBL/GenBank/DDBJ databases">
        <title>A de novo genome assembly of a pear dwarfing rootstock.</title>
        <authorList>
            <person name="Wang F."/>
            <person name="Wang J."/>
            <person name="Li S."/>
            <person name="Zhang Y."/>
            <person name="Fang M."/>
            <person name="Ma L."/>
            <person name="Zhao Y."/>
            <person name="Jiang S."/>
        </authorList>
    </citation>
    <scope>NUCLEOTIDE SEQUENCE [LARGE SCALE GENOMIC DNA]</scope>
</reference>
<name>A0A5N5GE03_9ROSA</name>
<comment type="caution">
    <text evidence="1">The sequence shown here is derived from an EMBL/GenBank/DDBJ whole genome shotgun (WGS) entry which is preliminary data.</text>
</comment>
<reference evidence="1 2" key="1">
    <citation type="submission" date="2019-09" db="EMBL/GenBank/DDBJ databases">
        <authorList>
            <person name="Ou C."/>
        </authorList>
    </citation>
    <scope>NUCLEOTIDE SEQUENCE [LARGE SCALE GENOMIC DNA]</scope>
    <source>
        <strain evidence="1">S2</strain>
        <tissue evidence="1">Leaf</tissue>
    </source>
</reference>
<sequence>MTTSVFFFRTLLNDDNVGEAIEGDNLALELVTEHGLDGDEAPDGQILHVAAIHGHALFFPKLDFHISFCTPTVCLIVSVENFVLICSILVKSSVGWGVAQRWGVWQSETVLFGDLLVRVS</sequence>
<dbReference type="OrthoDB" id="10542559at2759"/>
<organism evidence="1 2">
    <name type="scientific">Pyrus ussuriensis x Pyrus communis</name>
    <dbReference type="NCBI Taxonomy" id="2448454"/>
    <lineage>
        <taxon>Eukaryota</taxon>
        <taxon>Viridiplantae</taxon>
        <taxon>Streptophyta</taxon>
        <taxon>Embryophyta</taxon>
        <taxon>Tracheophyta</taxon>
        <taxon>Spermatophyta</taxon>
        <taxon>Magnoliopsida</taxon>
        <taxon>eudicotyledons</taxon>
        <taxon>Gunneridae</taxon>
        <taxon>Pentapetalae</taxon>
        <taxon>rosids</taxon>
        <taxon>fabids</taxon>
        <taxon>Rosales</taxon>
        <taxon>Rosaceae</taxon>
        <taxon>Amygdaloideae</taxon>
        <taxon>Maleae</taxon>
        <taxon>Pyrus</taxon>
    </lineage>
</organism>
<dbReference type="EMBL" id="SMOL01000458">
    <property type="protein sequence ID" value="KAB2613709.1"/>
    <property type="molecule type" value="Genomic_DNA"/>
</dbReference>
<keyword evidence="2" id="KW-1185">Reference proteome</keyword>